<dbReference type="HOGENOM" id="CLU_2830819_0_0_1"/>
<dbReference type="RefSeq" id="XP_014562351.1">
    <property type="nucleotide sequence ID" value="XM_014706865.1"/>
</dbReference>
<evidence type="ECO:0000313" key="1">
    <source>
        <dbReference type="EMBL" id="EUN32739.1"/>
    </source>
</evidence>
<protein>
    <submittedName>
        <fullName evidence="1">Uncharacterized protein</fullName>
    </submittedName>
</protein>
<organism evidence="1 2">
    <name type="scientific">Bipolaris victoriae (strain FI3)</name>
    <name type="common">Victoria blight of oats agent</name>
    <name type="synonym">Cochliobolus victoriae</name>
    <dbReference type="NCBI Taxonomy" id="930091"/>
    <lineage>
        <taxon>Eukaryota</taxon>
        <taxon>Fungi</taxon>
        <taxon>Dikarya</taxon>
        <taxon>Ascomycota</taxon>
        <taxon>Pezizomycotina</taxon>
        <taxon>Dothideomycetes</taxon>
        <taxon>Pleosporomycetidae</taxon>
        <taxon>Pleosporales</taxon>
        <taxon>Pleosporineae</taxon>
        <taxon>Pleosporaceae</taxon>
        <taxon>Bipolaris</taxon>
    </lineage>
</organism>
<accession>W7F0N9</accession>
<reference evidence="1 2" key="1">
    <citation type="journal article" date="2013" name="PLoS Genet.">
        <title>Comparative genome structure, secondary metabolite, and effector coding capacity across Cochliobolus pathogens.</title>
        <authorList>
            <person name="Condon B.J."/>
            <person name="Leng Y."/>
            <person name="Wu D."/>
            <person name="Bushley K.E."/>
            <person name="Ohm R.A."/>
            <person name="Otillar R."/>
            <person name="Martin J."/>
            <person name="Schackwitz W."/>
            <person name="Grimwood J."/>
            <person name="MohdZainudin N."/>
            <person name="Xue C."/>
            <person name="Wang R."/>
            <person name="Manning V.A."/>
            <person name="Dhillon B."/>
            <person name="Tu Z.J."/>
            <person name="Steffenson B.J."/>
            <person name="Salamov A."/>
            <person name="Sun H."/>
            <person name="Lowry S."/>
            <person name="LaButti K."/>
            <person name="Han J."/>
            <person name="Copeland A."/>
            <person name="Lindquist E."/>
            <person name="Barry K."/>
            <person name="Schmutz J."/>
            <person name="Baker S.E."/>
            <person name="Ciuffetti L.M."/>
            <person name="Grigoriev I.V."/>
            <person name="Zhong S."/>
            <person name="Turgeon B.G."/>
        </authorList>
    </citation>
    <scope>NUCLEOTIDE SEQUENCE [LARGE SCALE GENOMIC DNA]</scope>
    <source>
        <strain evidence="1 2">FI3</strain>
    </source>
</reference>
<dbReference type="Proteomes" id="UP000054337">
    <property type="component" value="Unassembled WGS sequence"/>
</dbReference>
<proteinExistence type="predicted"/>
<sequence length="66" mass="7243">MWRTRCEETNVKAVGFVCVCVCVCGKGVHTVLSRHEAFGLHQTVRPWACVPLQGRGKGQTRCGSPD</sequence>
<dbReference type="AlphaFoldDB" id="W7F0N9"/>
<evidence type="ECO:0000313" key="2">
    <source>
        <dbReference type="Proteomes" id="UP000054337"/>
    </source>
</evidence>
<dbReference type="EMBL" id="KI968692">
    <property type="protein sequence ID" value="EUN32739.1"/>
    <property type="molecule type" value="Genomic_DNA"/>
</dbReference>
<keyword evidence="2" id="KW-1185">Reference proteome</keyword>
<dbReference type="GeneID" id="26258063"/>
<name>W7F0N9_BIPV3</name>
<gene>
    <name evidence="1" type="ORF">COCVIDRAFT_84184</name>
</gene>